<dbReference type="EMBL" id="JAJNCO010000031">
    <property type="protein sequence ID" value="MCD2114847.1"/>
    <property type="molecule type" value="Genomic_DNA"/>
</dbReference>
<feature type="compositionally biased region" description="Basic and acidic residues" evidence="1">
    <location>
        <begin position="27"/>
        <end position="36"/>
    </location>
</feature>
<comment type="caution">
    <text evidence="2">The sequence shown here is derived from an EMBL/GenBank/DDBJ whole genome shotgun (WGS) entry which is preliminary data.</text>
</comment>
<accession>A0AAW4XP35</accession>
<gene>
    <name evidence="2" type="ORF">LQ384_27480</name>
</gene>
<proteinExistence type="predicted"/>
<evidence type="ECO:0000256" key="1">
    <source>
        <dbReference type="SAM" id="MobiDB-lite"/>
    </source>
</evidence>
<feature type="region of interest" description="Disordered" evidence="1">
    <location>
        <begin position="1"/>
        <end position="45"/>
    </location>
</feature>
<evidence type="ECO:0000313" key="3">
    <source>
        <dbReference type="Proteomes" id="UP001198630"/>
    </source>
</evidence>
<dbReference type="RefSeq" id="WP_225623896.1">
    <property type="nucleotide sequence ID" value="NZ_CP027558.1"/>
</dbReference>
<organism evidence="2 3">
    <name type="scientific">Rhodococcus rhodochrous</name>
    <dbReference type="NCBI Taxonomy" id="1829"/>
    <lineage>
        <taxon>Bacteria</taxon>
        <taxon>Bacillati</taxon>
        <taxon>Actinomycetota</taxon>
        <taxon>Actinomycetes</taxon>
        <taxon>Mycobacteriales</taxon>
        <taxon>Nocardiaceae</taxon>
        <taxon>Rhodococcus</taxon>
    </lineage>
</organism>
<protein>
    <submittedName>
        <fullName evidence="2">Uncharacterized protein</fullName>
    </submittedName>
</protein>
<dbReference type="Proteomes" id="UP001198630">
    <property type="component" value="Unassembled WGS sequence"/>
</dbReference>
<sequence length="45" mass="4818">MAVAVGASAHADHERRKATENITELSENLHGDKRGEAPYPRSTSG</sequence>
<feature type="compositionally biased region" description="Basic and acidic residues" evidence="1">
    <location>
        <begin position="10"/>
        <end position="19"/>
    </location>
</feature>
<name>A0AAW4XP35_RHORH</name>
<evidence type="ECO:0000313" key="2">
    <source>
        <dbReference type="EMBL" id="MCD2114847.1"/>
    </source>
</evidence>
<dbReference type="AlphaFoldDB" id="A0AAW4XP35"/>
<reference evidence="2" key="1">
    <citation type="submission" date="2021-11" db="EMBL/GenBank/DDBJ databases">
        <title>Development of a sustainable strategy for remediation of hydrocarbon-contaminated territories based on the waste exchange concept.</title>
        <authorList>
            <person name="Elkin A."/>
        </authorList>
    </citation>
    <scope>NUCLEOTIDE SEQUENCE</scope>
    <source>
        <strain evidence="2">IEGM 757</strain>
    </source>
</reference>